<dbReference type="VEuPathDB" id="VectorBase:AQUA014428"/>
<protein>
    <submittedName>
        <fullName evidence="1">Uncharacterized protein</fullName>
    </submittedName>
</protein>
<keyword evidence="2" id="KW-1185">Reference proteome</keyword>
<proteinExistence type="predicted"/>
<accession>A0A182XRF4</accession>
<dbReference type="EnsemblMetazoa" id="AQUA014428-RA">
    <property type="protein sequence ID" value="AQUA014428-PA"/>
    <property type="gene ID" value="AQUA014428"/>
</dbReference>
<dbReference type="Proteomes" id="UP000076407">
    <property type="component" value="Unassembled WGS sequence"/>
</dbReference>
<evidence type="ECO:0000313" key="2">
    <source>
        <dbReference type="Proteomes" id="UP000076407"/>
    </source>
</evidence>
<sequence length="44" mass="5077">MVRENIHSYARATYTRRLTSDRILKSSFCYYTLSDGVGLLFSIA</sequence>
<dbReference type="AlphaFoldDB" id="A0A182XRF4"/>
<evidence type="ECO:0000313" key="1">
    <source>
        <dbReference type="EnsemblMetazoa" id="AQUA014428-PA"/>
    </source>
</evidence>
<name>A0A182XRF4_ANOQN</name>
<reference evidence="1" key="1">
    <citation type="submission" date="2020-05" db="UniProtKB">
        <authorList>
            <consortium name="EnsemblMetazoa"/>
        </authorList>
    </citation>
    <scope>IDENTIFICATION</scope>
    <source>
        <strain evidence="1">SANGQUA</strain>
    </source>
</reference>
<organism evidence="1 2">
    <name type="scientific">Anopheles quadriannulatus</name>
    <name type="common">Mosquito</name>
    <dbReference type="NCBI Taxonomy" id="34691"/>
    <lineage>
        <taxon>Eukaryota</taxon>
        <taxon>Metazoa</taxon>
        <taxon>Ecdysozoa</taxon>
        <taxon>Arthropoda</taxon>
        <taxon>Hexapoda</taxon>
        <taxon>Insecta</taxon>
        <taxon>Pterygota</taxon>
        <taxon>Neoptera</taxon>
        <taxon>Endopterygota</taxon>
        <taxon>Diptera</taxon>
        <taxon>Nematocera</taxon>
        <taxon>Culicoidea</taxon>
        <taxon>Culicidae</taxon>
        <taxon>Anophelinae</taxon>
        <taxon>Anopheles</taxon>
    </lineage>
</organism>